<proteinExistence type="predicted"/>
<reference evidence="3" key="1">
    <citation type="submission" date="2009-11" db="EMBL/GenBank/DDBJ databases">
        <title>The complete chromosome 1 of Sphaerobacter thermophilus DSM 20745.</title>
        <authorList>
            <person name="Lucas S."/>
            <person name="Copeland A."/>
            <person name="Lapidus A."/>
            <person name="Glavina del Rio T."/>
            <person name="Dalin E."/>
            <person name="Tice H."/>
            <person name="Bruce D."/>
            <person name="Goodwin L."/>
            <person name="Pitluck S."/>
            <person name="Kyrpides N."/>
            <person name="Mavromatis K."/>
            <person name="Ivanova N."/>
            <person name="Mikhailova N."/>
            <person name="LaButti K.M."/>
            <person name="Clum A."/>
            <person name="Sun H.I."/>
            <person name="Brettin T."/>
            <person name="Detter J.C."/>
            <person name="Han C."/>
            <person name="Larimer F."/>
            <person name="Land M."/>
            <person name="Hauser L."/>
            <person name="Markowitz V."/>
            <person name="Cheng J.F."/>
            <person name="Hugenholtz P."/>
            <person name="Woyke T."/>
            <person name="Wu D."/>
            <person name="Steenblock K."/>
            <person name="Schneider S."/>
            <person name="Pukall R."/>
            <person name="Goeker M."/>
            <person name="Klenk H.P."/>
            <person name="Eisen J.A."/>
        </authorList>
    </citation>
    <scope>NUCLEOTIDE SEQUENCE [LARGE SCALE GENOMIC DNA]</scope>
    <source>
        <strain evidence="3">ATCC 49802 / DSM 20745 / S 6022</strain>
    </source>
</reference>
<feature type="transmembrane region" description="Helical" evidence="1">
    <location>
        <begin position="84"/>
        <end position="106"/>
    </location>
</feature>
<dbReference type="KEGG" id="sti:Sthe_1629"/>
<accession>D1C496</accession>
<name>D1C496_SPHTD</name>
<dbReference type="InParanoid" id="D1C496"/>
<keyword evidence="1" id="KW-1133">Transmembrane helix</keyword>
<keyword evidence="1" id="KW-0812">Transmembrane</keyword>
<evidence type="ECO:0008006" key="4">
    <source>
        <dbReference type="Google" id="ProtNLM"/>
    </source>
</evidence>
<protein>
    <recommendedName>
        <fullName evidence="4">DUF4345 domain-containing protein</fullName>
    </recommendedName>
</protein>
<dbReference type="OrthoDB" id="1909107at2"/>
<sequence length="136" mass="14063">MTSPRGVRIGLIALQVVGSVSAAAGAVGLLGGGIEYPTEWLTGSPFTSYTIPGLILGVVVGGSQLAGLIAVLRRHDGAPQLSALVGAIMMGWIIAEVLIVGSIPGITRNLQVLYFLLGLAEVGLVALWIRAREYAR</sequence>
<evidence type="ECO:0000256" key="1">
    <source>
        <dbReference type="SAM" id="Phobius"/>
    </source>
</evidence>
<evidence type="ECO:0000313" key="3">
    <source>
        <dbReference type="Proteomes" id="UP000002027"/>
    </source>
</evidence>
<keyword evidence="3" id="KW-1185">Reference proteome</keyword>
<organism evidence="2 3">
    <name type="scientific">Sphaerobacter thermophilus (strain ATCC 49802 / DSM 20745 / KCCM 41009 / NCIMB 13125 / S 6022)</name>
    <dbReference type="NCBI Taxonomy" id="479434"/>
    <lineage>
        <taxon>Bacteria</taxon>
        <taxon>Pseudomonadati</taxon>
        <taxon>Thermomicrobiota</taxon>
        <taxon>Thermomicrobia</taxon>
        <taxon>Sphaerobacterales</taxon>
        <taxon>Sphaerobacterineae</taxon>
        <taxon>Sphaerobacteraceae</taxon>
        <taxon>Sphaerobacter</taxon>
    </lineage>
</organism>
<dbReference type="AlphaFoldDB" id="D1C496"/>
<dbReference type="HOGENOM" id="CLU_1894656_0_0_0"/>
<dbReference type="RefSeq" id="WP_012872110.1">
    <property type="nucleotide sequence ID" value="NC_013523.1"/>
</dbReference>
<dbReference type="Proteomes" id="UP000002027">
    <property type="component" value="Chromosome 1"/>
</dbReference>
<reference evidence="2 3" key="2">
    <citation type="journal article" date="2010" name="Stand. Genomic Sci.">
        <title>Complete genome sequence of Desulfohalobium retbaense type strain (HR(100)).</title>
        <authorList>
            <person name="Spring S."/>
            <person name="Nolan M."/>
            <person name="Lapidus A."/>
            <person name="Glavina Del Rio T."/>
            <person name="Copeland A."/>
            <person name="Tice H."/>
            <person name="Cheng J.F."/>
            <person name="Lucas S."/>
            <person name="Land M."/>
            <person name="Chen F."/>
            <person name="Bruce D."/>
            <person name="Goodwin L."/>
            <person name="Pitluck S."/>
            <person name="Ivanova N."/>
            <person name="Mavromatis K."/>
            <person name="Mikhailova N."/>
            <person name="Pati A."/>
            <person name="Chen A."/>
            <person name="Palaniappan K."/>
            <person name="Hauser L."/>
            <person name="Chang Y.J."/>
            <person name="Jeffries C.D."/>
            <person name="Munk C."/>
            <person name="Kiss H."/>
            <person name="Chain P."/>
            <person name="Han C."/>
            <person name="Brettin T."/>
            <person name="Detter J.C."/>
            <person name="Schuler E."/>
            <person name="Goker M."/>
            <person name="Rohde M."/>
            <person name="Bristow J."/>
            <person name="Eisen J.A."/>
            <person name="Markowitz V."/>
            <person name="Hugenholtz P."/>
            <person name="Kyrpides N.C."/>
            <person name="Klenk H.P."/>
        </authorList>
    </citation>
    <scope>NUCLEOTIDE SEQUENCE [LARGE SCALE GENOMIC DNA]</scope>
    <source>
        <strain evidence="3">ATCC 49802 / DSM 20745 / S 6022</strain>
    </source>
</reference>
<keyword evidence="1" id="KW-0472">Membrane</keyword>
<dbReference type="EMBL" id="CP001823">
    <property type="protein sequence ID" value="ACZ39063.1"/>
    <property type="molecule type" value="Genomic_DNA"/>
</dbReference>
<feature type="transmembrane region" description="Helical" evidence="1">
    <location>
        <begin position="49"/>
        <end position="72"/>
    </location>
</feature>
<evidence type="ECO:0000313" key="2">
    <source>
        <dbReference type="EMBL" id="ACZ39063.1"/>
    </source>
</evidence>
<feature type="transmembrane region" description="Helical" evidence="1">
    <location>
        <begin position="112"/>
        <end position="129"/>
    </location>
</feature>
<gene>
    <name evidence="2" type="ordered locus">Sthe_1629</name>
</gene>